<feature type="transmembrane region" description="Helical" evidence="1">
    <location>
        <begin position="151"/>
        <end position="170"/>
    </location>
</feature>
<dbReference type="RefSeq" id="WP_386826502.1">
    <property type="nucleotide sequence ID" value="NZ_JBHTIF010000007.1"/>
</dbReference>
<keyword evidence="1" id="KW-1133">Transmembrane helix</keyword>
<keyword evidence="1" id="KW-0812">Transmembrane</keyword>
<comment type="caution">
    <text evidence="2">The sequence shown here is derived from an EMBL/GenBank/DDBJ whole genome shotgun (WGS) entry which is preliminary data.</text>
</comment>
<feature type="transmembrane region" description="Helical" evidence="1">
    <location>
        <begin position="29"/>
        <end position="47"/>
    </location>
</feature>
<keyword evidence="1" id="KW-0472">Membrane</keyword>
<sequence length="190" mass="19913">MSDRADFWTNAIAYQTVWFAAVIGAGSGAWWPGAAAATVFVTVQLWVSRERDVDLRLLVAALVCGVVVDGAMASSGLAQYAASAPALPGGAPLWLLAIWACFALTLRRSMRFLLGRPFAALALGAIGGPLAYLGAARGWQSIAFAEPRWQGLALLALAWSLALPLLVLLATRLQPRASLSAPLPTQGTSP</sequence>
<keyword evidence="3" id="KW-1185">Reference proteome</keyword>
<feature type="transmembrane region" description="Helical" evidence="1">
    <location>
        <begin position="59"/>
        <end position="80"/>
    </location>
</feature>
<proteinExistence type="predicted"/>
<feature type="transmembrane region" description="Helical" evidence="1">
    <location>
        <begin position="118"/>
        <end position="139"/>
    </location>
</feature>
<gene>
    <name evidence="2" type="ORF">ACFQ0E_18790</name>
</gene>
<feature type="transmembrane region" description="Helical" evidence="1">
    <location>
        <begin position="86"/>
        <end position="106"/>
    </location>
</feature>
<dbReference type="InterPro" id="IPR021306">
    <property type="entry name" value="DUF2878"/>
</dbReference>
<dbReference type="EMBL" id="JBHTIF010000007">
    <property type="protein sequence ID" value="MFD0727645.1"/>
    <property type="molecule type" value="Genomic_DNA"/>
</dbReference>
<dbReference type="Pfam" id="PF11086">
    <property type="entry name" value="DUF2878"/>
    <property type="match status" value="1"/>
</dbReference>
<evidence type="ECO:0000313" key="3">
    <source>
        <dbReference type="Proteomes" id="UP001597110"/>
    </source>
</evidence>
<evidence type="ECO:0000313" key="2">
    <source>
        <dbReference type="EMBL" id="MFD0727645.1"/>
    </source>
</evidence>
<organism evidence="2 3">
    <name type="scientific">Lysobacter brunescens</name>
    <dbReference type="NCBI Taxonomy" id="262323"/>
    <lineage>
        <taxon>Bacteria</taxon>
        <taxon>Pseudomonadati</taxon>
        <taxon>Pseudomonadota</taxon>
        <taxon>Gammaproteobacteria</taxon>
        <taxon>Lysobacterales</taxon>
        <taxon>Lysobacteraceae</taxon>
        <taxon>Lysobacter</taxon>
    </lineage>
</organism>
<name>A0ABW2YGR7_9GAMM</name>
<feature type="transmembrane region" description="Helical" evidence="1">
    <location>
        <begin position="7"/>
        <end position="23"/>
    </location>
</feature>
<accession>A0ABW2YGR7</accession>
<dbReference type="Proteomes" id="UP001597110">
    <property type="component" value="Unassembled WGS sequence"/>
</dbReference>
<protein>
    <submittedName>
        <fullName evidence="2">DUF2878 domain-containing protein</fullName>
    </submittedName>
</protein>
<reference evidence="3" key="1">
    <citation type="journal article" date="2019" name="Int. J. Syst. Evol. Microbiol.">
        <title>The Global Catalogue of Microorganisms (GCM) 10K type strain sequencing project: providing services to taxonomists for standard genome sequencing and annotation.</title>
        <authorList>
            <consortium name="The Broad Institute Genomics Platform"/>
            <consortium name="The Broad Institute Genome Sequencing Center for Infectious Disease"/>
            <person name="Wu L."/>
            <person name="Ma J."/>
        </authorList>
    </citation>
    <scope>NUCLEOTIDE SEQUENCE [LARGE SCALE GENOMIC DNA]</scope>
    <source>
        <strain evidence="3">CCUG 55585</strain>
    </source>
</reference>
<evidence type="ECO:0000256" key="1">
    <source>
        <dbReference type="SAM" id="Phobius"/>
    </source>
</evidence>